<reference evidence="22 23" key="1">
    <citation type="submission" date="2016-10" db="EMBL/GenBank/DDBJ databases">
        <authorList>
            <person name="de Groot N.N."/>
        </authorList>
    </citation>
    <scope>NUCLEOTIDE SEQUENCE [LARGE SCALE GENOMIC DNA]</scope>
    <source>
        <strain evidence="22 23">AA1</strain>
    </source>
</reference>
<keyword evidence="10 20" id="KW-0479">Metal-binding</keyword>
<comment type="catalytic activity">
    <reaction evidence="1">
        <text>a 1,2-diacyl-sn-glycero-3-phosphocholine + H2O = a 2-acyl-sn-glycero-3-phosphocholine + a fatty acid + H(+)</text>
        <dbReference type="Rhea" id="RHEA:18689"/>
        <dbReference type="ChEBI" id="CHEBI:15377"/>
        <dbReference type="ChEBI" id="CHEBI:15378"/>
        <dbReference type="ChEBI" id="CHEBI:28868"/>
        <dbReference type="ChEBI" id="CHEBI:57643"/>
        <dbReference type="ChEBI" id="CHEBI:57875"/>
        <dbReference type="EC" id="3.1.1.32"/>
    </reaction>
</comment>
<organism evidence="22 23">
    <name type="scientific">Desulfoluna spongiiphila</name>
    <dbReference type="NCBI Taxonomy" id="419481"/>
    <lineage>
        <taxon>Bacteria</taxon>
        <taxon>Pseudomonadati</taxon>
        <taxon>Thermodesulfobacteriota</taxon>
        <taxon>Desulfobacteria</taxon>
        <taxon>Desulfobacterales</taxon>
        <taxon>Desulfolunaceae</taxon>
        <taxon>Desulfoluna</taxon>
    </lineage>
</organism>
<evidence type="ECO:0000256" key="20">
    <source>
        <dbReference type="PIRSR" id="PIRSR603187-2"/>
    </source>
</evidence>
<evidence type="ECO:0000256" key="9">
    <source>
        <dbReference type="ARBA" id="ARBA00022692"/>
    </source>
</evidence>
<dbReference type="InterPro" id="IPR036541">
    <property type="entry name" value="PLipase_A1_sf"/>
</dbReference>
<dbReference type="Pfam" id="PF02253">
    <property type="entry name" value="PLA1"/>
    <property type="match status" value="1"/>
</dbReference>
<evidence type="ECO:0000256" key="19">
    <source>
        <dbReference type="PIRSR" id="PIRSR603187-1"/>
    </source>
</evidence>
<feature type="active site" description="Nucleophile" evidence="19">
    <location>
        <position position="134"/>
    </location>
</feature>
<evidence type="ECO:0000256" key="5">
    <source>
        <dbReference type="ARBA" id="ARBA00011702"/>
    </source>
</evidence>
<feature type="binding site" description="in dimeric form" evidence="20">
    <location>
        <position position="142"/>
    </location>
    <ligand>
        <name>Ca(2+)</name>
        <dbReference type="ChEBI" id="CHEBI:29108"/>
        <label>1</label>
    </ligand>
</feature>
<keyword evidence="15" id="KW-0443">Lipid metabolism</keyword>
<evidence type="ECO:0000256" key="8">
    <source>
        <dbReference type="ARBA" id="ARBA00022452"/>
    </source>
</evidence>
<evidence type="ECO:0000256" key="4">
    <source>
        <dbReference type="ARBA" id="ARBA00010525"/>
    </source>
</evidence>
<gene>
    <name evidence="22" type="ORF">SAMN05216233_103165</name>
</gene>
<evidence type="ECO:0000313" key="22">
    <source>
        <dbReference type="EMBL" id="SCY04975.1"/>
    </source>
</evidence>
<keyword evidence="16" id="KW-0472">Membrane</keyword>
<feature type="binding site" description="in dimeric form" evidence="20">
    <location>
        <position position="137"/>
    </location>
    <ligand>
        <name>Ca(2+)</name>
        <dbReference type="ChEBI" id="CHEBI:29108"/>
        <label>1</label>
    </ligand>
</feature>
<evidence type="ECO:0000256" key="10">
    <source>
        <dbReference type="ARBA" id="ARBA00022723"/>
    </source>
</evidence>
<keyword evidence="23" id="KW-1185">Reference proteome</keyword>
<evidence type="ECO:0000256" key="15">
    <source>
        <dbReference type="ARBA" id="ARBA00023098"/>
    </source>
</evidence>
<evidence type="ECO:0000256" key="11">
    <source>
        <dbReference type="ARBA" id="ARBA00022729"/>
    </source>
</evidence>
<dbReference type="AlphaFoldDB" id="A0A1G5CR95"/>
<keyword evidence="13 20" id="KW-0106">Calcium</keyword>
<dbReference type="EC" id="3.1.1.4" evidence="7"/>
<feature type="signal peptide" evidence="21">
    <location>
        <begin position="1"/>
        <end position="24"/>
    </location>
</feature>
<comment type="subcellular location">
    <subcellularLocation>
        <location evidence="3">Cell outer membrane</location>
        <topology evidence="3">Multi-pass membrane protein</topology>
    </subcellularLocation>
</comment>
<dbReference type="SUPFAM" id="SSF56931">
    <property type="entry name" value="Outer membrane phospholipase A (OMPLA)"/>
    <property type="match status" value="1"/>
</dbReference>
<feature type="chain" id="PRO_5039908127" description="Phosphatidylcholine 1-acylhydrolase" evidence="21">
    <location>
        <begin position="25"/>
        <end position="269"/>
    </location>
</feature>
<dbReference type="GO" id="GO:0004623">
    <property type="term" value="F:phospholipase A2 activity"/>
    <property type="evidence" value="ECO:0007669"/>
    <property type="project" value="UniProtKB-EC"/>
</dbReference>
<feature type="binding site" description="in dimeric form" evidence="20">
    <location>
        <position position="174"/>
    </location>
    <ligand>
        <name>Ca(2+)</name>
        <dbReference type="ChEBI" id="CHEBI:29108"/>
        <label>1</label>
    </ligand>
</feature>
<name>A0A1G5CR95_9BACT</name>
<dbReference type="EC" id="3.1.1.32" evidence="6"/>
<accession>A0A1G5CR95</accession>
<dbReference type="Gene3D" id="2.40.230.10">
    <property type="entry name" value="Phospholipase A1"/>
    <property type="match status" value="1"/>
</dbReference>
<sequence length="269" mass="30151">MAFRYIVSLALFMATLLITHPAGAAGDHITHVAKGISLHKPTWIMPGTWSNEYNGDKTEAVFQISVKKQIMDTGLYVAYTQKSFWQAYNTDESSPFRETNYNPEVFYRFEPGNDLFRSLGSENLGMDIGFEHESNGRSMPESRSWNRAYLTPYYANNNLLVALKLWYITEESKDVPEDGQSGSNNPDIADYMGYGELSVKYQTYGEQLFHLMGRCNPATGKGAASLTWSIPITNGGAFFMVQGFHGYGDSLIDYNRSISRVGAGIMLSR</sequence>
<evidence type="ECO:0000256" key="7">
    <source>
        <dbReference type="ARBA" id="ARBA00013278"/>
    </source>
</evidence>
<keyword evidence="14" id="KW-0442">Lipid degradation</keyword>
<comment type="similarity">
    <text evidence="4">Belongs to the phospholipase A1 family.</text>
</comment>
<feature type="binding site" description="in dimeric form" evidence="20">
    <location>
        <position position="93"/>
    </location>
    <ligand>
        <name>Ca(2+)</name>
        <dbReference type="ChEBI" id="CHEBI:29108"/>
        <label>1</label>
    </ligand>
</feature>
<comment type="cofactor">
    <cofactor evidence="20">
        <name>Ca(2+)</name>
        <dbReference type="ChEBI" id="CHEBI:29108"/>
    </cofactor>
    <text evidence="20">Binds 1 Ca(2+) ion per monomer.</text>
</comment>
<dbReference type="GO" id="GO:0016042">
    <property type="term" value="P:lipid catabolic process"/>
    <property type="evidence" value="ECO:0007669"/>
    <property type="project" value="UniProtKB-KW"/>
</dbReference>
<evidence type="ECO:0000256" key="12">
    <source>
        <dbReference type="ARBA" id="ARBA00022801"/>
    </source>
</evidence>
<comment type="catalytic activity">
    <reaction evidence="2">
        <text>a 1,2-diacyl-sn-glycero-3-phosphocholine + H2O = a 1-acyl-sn-glycero-3-phosphocholine + a fatty acid + H(+)</text>
        <dbReference type="Rhea" id="RHEA:15801"/>
        <dbReference type="ChEBI" id="CHEBI:15377"/>
        <dbReference type="ChEBI" id="CHEBI:15378"/>
        <dbReference type="ChEBI" id="CHEBI:28868"/>
        <dbReference type="ChEBI" id="CHEBI:57643"/>
        <dbReference type="ChEBI" id="CHEBI:58168"/>
        <dbReference type="EC" id="3.1.1.4"/>
    </reaction>
</comment>
<feature type="active site" description="Proton acceptor" evidence="19">
    <location>
        <position position="132"/>
    </location>
</feature>
<comment type="subunit">
    <text evidence="5">Homodimer; dimerization is reversible, and the dimeric form is the active one.</text>
</comment>
<dbReference type="GO" id="GO:0008970">
    <property type="term" value="F:phospholipase A1 activity"/>
    <property type="evidence" value="ECO:0007669"/>
    <property type="project" value="UniProtKB-EC"/>
</dbReference>
<protein>
    <recommendedName>
        <fullName evidence="18">Phosphatidylcholine 1-acylhydrolase</fullName>
        <ecNumber evidence="6">3.1.1.32</ecNumber>
        <ecNumber evidence="7">3.1.1.4</ecNumber>
    </recommendedName>
</protein>
<keyword evidence="8" id="KW-1134">Transmembrane beta strand</keyword>
<keyword evidence="11 21" id="KW-0732">Signal</keyword>
<dbReference type="RefSeq" id="WP_175469536.1">
    <property type="nucleotide sequence ID" value="NZ_FMUX01000003.1"/>
</dbReference>
<dbReference type="PRINTS" id="PR01486">
    <property type="entry name" value="PHPHLIPASEA1"/>
</dbReference>
<evidence type="ECO:0000256" key="21">
    <source>
        <dbReference type="SAM" id="SignalP"/>
    </source>
</evidence>
<evidence type="ECO:0000256" key="2">
    <source>
        <dbReference type="ARBA" id="ARBA00001604"/>
    </source>
</evidence>
<keyword evidence="17" id="KW-0998">Cell outer membrane</keyword>
<evidence type="ECO:0000256" key="17">
    <source>
        <dbReference type="ARBA" id="ARBA00023237"/>
    </source>
</evidence>
<dbReference type="InterPro" id="IPR003187">
    <property type="entry name" value="PLipase_A1"/>
</dbReference>
<evidence type="ECO:0000256" key="18">
    <source>
        <dbReference type="ARBA" id="ARBA00032375"/>
    </source>
</evidence>
<dbReference type="PANTHER" id="PTHR40457:SF1">
    <property type="entry name" value="PHOSPHOLIPASE A1"/>
    <property type="match status" value="1"/>
</dbReference>
<evidence type="ECO:0000256" key="13">
    <source>
        <dbReference type="ARBA" id="ARBA00022837"/>
    </source>
</evidence>
<dbReference type="GO" id="GO:0046872">
    <property type="term" value="F:metal ion binding"/>
    <property type="evidence" value="ECO:0007669"/>
    <property type="project" value="UniProtKB-KW"/>
</dbReference>
<evidence type="ECO:0000256" key="16">
    <source>
        <dbReference type="ARBA" id="ARBA00023136"/>
    </source>
</evidence>
<evidence type="ECO:0000256" key="6">
    <source>
        <dbReference type="ARBA" id="ARBA00013179"/>
    </source>
</evidence>
<evidence type="ECO:0000256" key="3">
    <source>
        <dbReference type="ARBA" id="ARBA00004571"/>
    </source>
</evidence>
<dbReference type="PANTHER" id="PTHR40457">
    <property type="entry name" value="PHOSPHOLIPASE A1"/>
    <property type="match status" value="1"/>
</dbReference>
<dbReference type="STRING" id="419481.SAMN05216233_103165"/>
<evidence type="ECO:0000313" key="23">
    <source>
        <dbReference type="Proteomes" id="UP000198870"/>
    </source>
</evidence>
<evidence type="ECO:0000256" key="14">
    <source>
        <dbReference type="ARBA" id="ARBA00022963"/>
    </source>
</evidence>
<dbReference type="Proteomes" id="UP000198870">
    <property type="component" value="Unassembled WGS sequence"/>
</dbReference>
<keyword evidence="12" id="KW-0378">Hydrolase</keyword>
<keyword evidence="9" id="KW-0812">Transmembrane</keyword>
<proteinExistence type="inferred from homology"/>
<dbReference type="GO" id="GO:0009279">
    <property type="term" value="C:cell outer membrane"/>
    <property type="evidence" value="ECO:0007669"/>
    <property type="project" value="UniProtKB-SubCell"/>
</dbReference>
<dbReference type="EMBL" id="FMUX01000003">
    <property type="protein sequence ID" value="SCY04975.1"/>
    <property type="molecule type" value="Genomic_DNA"/>
</dbReference>
<evidence type="ECO:0000256" key="1">
    <source>
        <dbReference type="ARBA" id="ARBA00000111"/>
    </source>
</evidence>